<reference evidence="2" key="1">
    <citation type="submission" date="2015-09" db="EMBL/GenBank/DDBJ databases">
        <authorList>
            <consortium name="Pathogen Informatics"/>
        </authorList>
    </citation>
    <scope>NUCLEOTIDE SEQUENCE [LARGE SCALE GENOMIC DNA]</scope>
    <source>
        <strain evidence="2">Lake Konstanz</strain>
    </source>
</reference>
<dbReference type="EMBL" id="CYKH01001190">
    <property type="protein sequence ID" value="CUG85740.1"/>
    <property type="molecule type" value="Genomic_DNA"/>
</dbReference>
<protein>
    <submittedName>
        <fullName evidence="1">Uncharacterized protein</fullName>
    </submittedName>
</protein>
<keyword evidence="2" id="KW-1185">Reference proteome</keyword>
<organism evidence="1 2">
    <name type="scientific">Bodo saltans</name>
    <name type="common">Flagellated protozoan</name>
    <dbReference type="NCBI Taxonomy" id="75058"/>
    <lineage>
        <taxon>Eukaryota</taxon>
        <taxon>Discoba</taxon>
        <taxon>Euglenozoa</taxon>
        <taxon>Kinetoplastea</taxon>
        <taxon>Metakinetoplastina</taxon>
        <taxon>Eubodonida</taxon>
        <taxon>Bodonidae</taxon>
        <taxon>Bodo</taxon>
    </lineage>
</organism>
<dbReference type="Proteomes" id="UP000051952">
    <property type="component" value="Unassembled WGS sequence"/>
</dbReference>
<sequence>MQCATCWRARAAAVPLDGITDVPVAAHLCCTYNAGGMIAEAAKKFDVIRKYRRHTHKHSYEMEDDEWAETSEVLHQLSDDYCHQDDEEDASRVFFLLPCHLT</sequence>
<evidence type="ECO:0000313" key="1">
    <source>
        <dbReference type="EMBL" id="CUG85740.1"/>
    </source>
</evidence>
<dbReference type="VEuPathDB" id="TriTrypDB:BSAL_90600"/>
<dbReference type="AlphaFoldDB" id="A0A0S4J8P3"/>
<gene>
    <name evidence="1" type="ORF">BSAL_90600</name>
</gene>
<dbReference type="OrthoDB" id="271881at2759"/>
<name>A0A0S4J8P3_BODSA</name>
<evidence type="ECO:0000313" key="2">
    <source>
        <dbReference type="Proteomes" id="UP000051952"/>
    </source>
</evidence>
<accession>A0A0S4J8P3</accession>
<proteinExistence type="predicted"/>